<dbReference type="EMBL" id="SPLM01000001">
    <property type="protein sequence ID" value="TMW69575.1"/>
    <property type="molecule type" value="Genomic_DNA"/>
</dbReference>
<name>A0A8K1CVR6_PYTOL</name>
<keyword evidence="1" id="KW-0812">Transmembrane</keyword>
<dbReference type="AlphaFoldDB" id="A0A8K1CVR6"/>
<gene>
    <name evidence="2" type="ORF">Poli38472_001731</name>
</gene>
<evidence type="ECO:0000313" key="3">
    <source>
        <dbReference type="Proteomes" id="UP000794436"/>
    </source>
</evidence>
<protein>
    <submittedName>
        <fullName evidence="2">Uncharacterized protein</fullName>
    </submittedName>
</protein>
<organism evidence="2 3">
    <name type="scientific">Pythium oligandrum</name>
    <name type="common">Mycoparasitic fungus</name>
    <dbReference type="NCBI Taxonomy" id="41045"/>
    <lineage>
        <taxon>Eukaryota</taxon>
        <taxon>Sar</taxon>
        <taxon>Stramenopiles</taxon>
        <taxon>Oomycota</taxon>
        <taxon>Peronosporomycetes</taxon>
        <taxon>Pythiales</taxon>
        <taxon>Pythiaceae</taxon>
        <taxon>Pythium</taxon>
    </lineage>
</organism>
<sequence>MSIQRKTREALVMESVGKGDGEELLTEEEYRKKFEPVAPWNREGIPDYGPLRDRSYLVVFFVIGVLATLGYEYTDYFDQIDRWIAYLAIWFPLWFRLLGRVSPQLTEEDLDRQEQEDFRKELARIQKEAEELDEDVDE</sequence>
<feature type="transmembrane region" description="Helical" evidence="1">
    <location>
        <begin position="55"/>
        <end position="71"/>
    </location>
</feature>
<reference evidence="2" key="1">
    <citation type="submission" date="2019-03" db="EMBL/GenBank/DDBJ databases">
        <title>Long read genome sequence of the mycoparasitic Pythium oligandrum ATCC 38472 isolated from sugarbeet rhizosphere.</title>
        <authorList>
            <person name="Gaulin E."/>
        </authorList>
    </citation>
    <scope>NUCLEOTIDE SEQUENCE</scope>
    <source>
        <strain evidence="2">ATCC 38472_TT</strain>
    </source>
</reference>
<evidence type="ECO:0000313" key="2">
    <source>
        <dbReference type="EMBL" id="TMW69575.1"/>
    </source>
</evidence>
<evidence type="ECO:0000256" key="1">
    <source>
        <dbReference type="SAM" id="Phobius"/>
    </source>
</evidence>
<keyword evidence="3" id="KW-1185">Reference proteome</keyword>
<keyword evidence="1" id="KW-0472">Membrane</keyword>
<dbReference type="Proteomes" id="UP000794436">
    <property type="component" value="Unassembled WGS sequence"/>
</dbReference>
<keyword evidence="1" id="KW-1133">Transmembrane helix</keyword>
<accession>A0A8K1CVR6</accession>
<proteinExistence type="predicted"/>
<comment type="caution">
    <text evidence="2">The sequence shown here is derived from an EMBL/GenBank/DDBJ whole genome shotgun (WGS) entry which is preliminary data.</text>
</comment>
<dbReference type="OrthoDB" id="158012at2759"/>
<feature type="transmembrane region" description="Helical" evidence="1">
    <location>
        <begin position="83"/>
        <end position="99"/>
    </location>
</feature>